<feature type="region of interest" description="Disordered" evidence="2">
    <location>
        <begin position="104"/>
        <end position="184"/>
    </location>
</feature>
<dbReference type="AlphaFoldDB" id="A0A7T4JVQ4"/>
<evidence type="ECO:0000256" key="3">
    <source>
        <dbReference type="SAM" id="Phobius"/>
    </source>
</evidence>
<dbReference type="PANTHER" id="PTHR34703:SF1">
    <property type="entry name" value="ANTIPORTER SUBUNIT MNHG2-RELATED"/>
    <property type="match status" value="1"/>
</dbReference>
<reference evidence="4 5" key="1">
    <citation type="submission" date="2020-12" db="EMBL/GenBank/DDBJ databases">
        <title>FDA dAtabase for Regulatory Grade micrObial Sequences (FDA-ARGOS): Supporting development and validation of Infectious Disease Dx tests.</title>
        <authorList>
            <person name="Sproer C."/>
            <person name="Gronow S."/>
            <person name="Severitt S."/>
            <person name="Schroder I."/>
            <person name="Tallon L."/>
            <person name="Sadzewicz L."/>
            <person name="Zhao X."/>
            <person name="Boylan J."/>
            <person name="Ott S."/>
            <person name="Bowen H."/>
            <person name="Vavikolanu K."/>
            <person name="Mehta A."/>
            <person name="Aluvathingal J."/>
            <person name="Nadendla S."/>
            <person name="Lowell S."/>
            <person name="Myers T."/>
            <person name="Yan Y."/>
            <person name="Sichtig H."/>
        </authorList>
    </citation>
    <scope>NUCLEOTIDE SEQUENCE [LARGE SCALE GENOMIC DNA]</scope>
    <source>
        <strain evidence="4 5">FDAARGOS_1053</strain>
    </source>
</reference>
<evidence type="ECO:0000313" key="4">
    <source>
        <dbReference type="EMBL" id="QQB47159.1"/>
    </source>
</evidence>
<protein>
    <submittedName>
        <fullName evidence="4">Monovalent cation/H(+) antiporter subunit G</fullName>
    </submittedName>
</protein>
<name>A0A7T4JVQ4_9CORY</name>
<sequence length="184" mass="20459">MDVLNALPWRGLFDALSITFILIGAFLCLSASLGLVRFHDTMARLHAITKPQSLGIVFTLLGVALRVTASPAFGPAERGDLGICALIIMFTLLTAPAVGQRQGRITRREKLYDPEHLSRNDLKQKNPKKKKDPSKDDPAKLGERKKAREAEQKRQRRAAAEEAHKEIQLRHNEKGEADIVSEDS</sequence>
<keyword evidence="3" id="KW-0472">Membrane</keyword>
<dbReference type="OrthoDB" id="3214257at2"/>
<evidence type="ECO:0000313" key="5">
    <source>
        <dbReference type="Proteomes" id="UP000596145"/>
    </source>
</evidence>
<dbReference type="GO" id="GO:0015385">
    <property type="term" value="F:sodium:proton antiporter activity"/>
    <property type="evidence" value="ECO:0007669"/>
    <property type="project" value="TreeGrafter"/>
</dbReference>
<feature type="compositionally biased region" description="Basic and acidic residues" evidence="2">
    <location>
        <begin position="106"/>
        <end position="124"/>
    </location>
</feature>
<feature type="compositionally biased region" description="Basic and acidic residues" evidence="2">
    <location>
        <begin position="133"/>
        <end position="177"/>
    </location>
</feature>
<feature type="transmembrane region" description="Helical" evidence="3">
    <location>
        <begin position="54"/>
        <end position="73"/>
    </location>
</feature>
<dbReference type="RefSeq" id="WP_084036497.1">
    <property type="nucleotide sequence ID" value="NZ_CP066007.1"/>
</dbReference>
<dbReference type="PANTHER" id="PTHR34703">
    <property type="entry name" value="ANTIPORTER SUBUNIT MNHG2-RELATED"/>
    <property type="match status" value="1"/>
</dbReference>
<accession>A0A7T4JVQ4</accession>
<dbReference type="EMBL" id="CP066007">
    <property type="protein sequence ID" value="QQB47159.1"/>
    <property type="molecule type" value="Genomic_DNA"/>
</dbReference>
<organism evidence="4 5">
    <name type="scientific">Corynebacterium glucuronolyticum</name>
    <dbReference type="NCBI Taxonomy" id="39791"/>
    <lineage>
        <taxon>Bacteria</taxon>
        <taxon>Bacillati</taxon>
        <taxon>Actinomycetota</taxon>
        <taxon>Actinomycetes</taxon>
        <taxon>Mycobacteriales</taxon>
        <taxon>Corynebacteriaceae</taxon>
        <taxon>Corynebacterium</taxon>
    </lineage>
</organism>
<proteinExistence type="inferred from homology"/>
<keyword evidence="3" id="KW-1133">Transmembrane helix</keyword>
<gene>
    <name evidence="4" type="ORF">I6I10_04425</name>
</gene>
<comment type="similarity">
    <text evidence="1">Belongs to the CPA3 antiporters (TC 2.A.63) subunit G family.</text>
</comment>
<feature type="transmembrane region" description="Helical" evidence="3">
    <location>
        <begin position="12"/>
        <end position="33"/>
    </location>
</feature>
<evidence type="ECO:0000256" key="1">
    <source>
        <dbReference type="ARBA" id="ARBA00008404"/>
    </source>
</evidence>
<dbReference type="Pfam" id="PF03334">
    <property type="entry name" value="PhaG_MnhG_YufB"/>
    <property type="match status" value="1"/>
</dbReference>
<feature type="transmembrane region" description="Helical" evidence="3">
    <location>
        <begin position="79"/>
        <end position="98"/>
    </location>
</feature>
<dbReference type="Proteomes" id="UP000596145">
    <property type="component" value="Chromosome"/>
</dbReference>
<dbReference type="GeneID" id="92761026"/>
<dbReference type="InterPro" id="IPR005133">
    <property type="entry name" value="PhaG_MnhG_YufB"/>
</dbReference>
<keyword evidence="3" id="KW-0812">Transmembrane</keyword>
<evidence type="ECO:0000256" key="2">
    <source>
        <dbReference type="SAM" id="MobiDB-lite"/>
    </source>
</evidence>